<dbReference type="AlphaFoldDB" id="A0A0D1JJA5"/>
<gene>
    <name evidence="2" type="ORF">ab3b_01979</name>
</gene>
<keyword evidence="1" id="KW-0812">Transmembrane</keyword>
<evidence type="ECO:0000256" key="1">
    <source>
        <dbReference type="SAM" id="Phobius"/>
    </source>
</evidence>
<feature type="transmembrane region" description="Helical" evidence="1">
    <location>
        <begin position="32"/>
        <end position="62"/>
    </location>
</feature>
<evidence type="ECO:0000313" key="2">
    <source>
        <dbReference type="EMBL" id="KIU21503.1"/>
    </source>
</evidence>
<accession>A0A0D1JJA5</accession>
<dbReference type="Proteomes" id="UP000032289">
    <property type="component" value="Unassembled WGS sequence"/>
</dbReference>
<keyword evidence="1" id="KW-1133">Transmembrane helix</keyword>
<feature type="transmembrane region" description="Helical" evidence="1">
    <location>
        <begin position="6"/>
        <end position="25"/>
    </location>
</feature>
<organism evidence="2 3">
    <name type="scientific">Weissella cibaria</name>
    <dbReference type="NCBI Taxonomy" id="137591"/>
    <lineage>
        <taxon>Bacteria</taxon>
        <taxon>Bacillati</taxon>
        <taxon>Bacillota</taxon>
        <taxon>Bacilli</taxon>
        <taxon>Lactobacillales</taxon>
        <taxon>Lactobacillaceae</taxon>
        <taxon>Weissella</taxon>
    </lineage>
</organism>
<sequence length="77" mass="9398">MPYFILYLLLFLVCYIFGLTIGWFWRIIRWLVILIVSVSWWIFKTAGIWLLCGIAFCGGYMWSYLRNKWQQFHPNNP</sequence>
<proteinExistence type="predicted"/>
<dbReference type="PATRIC" id="fig|137591.24.peg.1922"/>
<dbReference type="RefSeq" id="WP_152619253.1">
    <property type="nucleotide sequence ID" value="NZ_JWHT01000048.1"/>
</dbReference>
<comment type="caution">
    <text evidence="2">The sequence shown here is derived from an EMBL/GenBank/DDBJ whole genome shotgun (WGS) entry which is preliminary data.</text>
</comment>
<protein>
    <submittedName>
        <fullName evidence="2">Uncharacterized protein</fullName>
    </submittedName>
</protein>
<name>A0A0D1JJA5_9LACO</name>
<reference evidence="2" key="1">
    <citation type="journal article" date="2015" name="Microbiology (Mosc.)">
        <title>Genomics of the Weissella cibaria species with an examination of its metabolic traits.</title>
        <authorList>
            <person name="Lynch K.M."/>
            <person name="Lucid A."/>
            <person name="Arendt E.K."/>
            <person name="Sleator R.D."/>
            <person name="Lucey B."/>
            <person name="Coffey A."/>
        </authorList>
    </citation>
    <scope>NUCLEOTIDE SEQUENCE [LARGE SCALE GENOMIC DNA]</scope>
    <source>
        <strain evidence="2">AB3b</strain>
    </source>
</reference>
<dbReference type="EMBL" id="JWHT01000048">
    <property type="protein sequence ID" value="KIU21503.1"/>
    <property type="molecule type" value="Genomic_DNA"/>
</dbReference>
<evidence type="ECO:0000313" key="3">
    <source>
        <dbReference type="Proteomes" id="UP000032289"/>
    </source>
</evidence>
<keyword evidence="1" id="KW-0472">Membrane</keyword>